<evidence type="ECO:0000313" key="3">
    <source>
        <dbReference type="Proteomes" id="UP000321523"/>
    </source>
</evidence>
<gene>
    <name evidence="2" type="ORF">SAE02_64420</name>
</gene>
<dbReference type="Proteomes" id="UP000321523">
    <property type="component" value="Unassembled WGS sequence"/>
</dbReference>
<organism evidence="2 3">
    <name type="scientific">Skermanella aerolata</name>
    <dbReference type="NCBI Taxonomy" id="393310"/>
    <lineage>
        <taxon>Bacteria</taxon>
        <taxon>Pseudomonadati</taxon>
        <taxon>Pseudomonadota</taxon>
        <taxon>Alphaproteobacteria</taxon>
        <taxon>Rhodospirillales</taxon>
        <taxon>Azospirillaceae</taxon>
        <taxon>Skermanella</taxon>
    </lineage>
</organism>
<dbReference type="PROSITE" id="PS51257">
    <property type="entry name" value="PROKAR_LIPOPROTEIN"/>
    <property type="match status" value="1"/>
</dbReference>
<sequence>MRPCTIPILLATMLALAGCAAPADRSGMTVPSVLALADVADPGLVDGIAVGSVDGGQATSALGTSEVDNDDFQSALMDSLRNHGFLAEGSAPRYILYAHLLDVHQPLVGLSMTVTAKVHYELADAVNGQPAQERTIETEFTAPYSAAFAADERTRLANEGAIRENIGEFLSWLSRKPPPEVGAPLALR</sequence>
<keyword evidence="1" id="KW-0732">Signal</keyword>
<dbReference type="AlphaFoldDB" id="A0A512E0P8"/>
<dbReference type="RefSeq" id="WP_147041096.1">
    <property type="nucleotide sequence ID" value="NZ_BJYZ01000038.1"/>
</dbReference>
<feature type="signal peptide" evidence="1">
    <location>
        <begin position="1"/>
        <end position="17"/>
    </location>
</feature>
<evidence type="ECO:0008006" key="4">
    <source>
        <dbReference type="Google" id="ProtNLM"/>
    </source>
</evidence>
<proteinExistence type="predicted"/>
<reference evidence="2 3" key="1">
    <citation type="submission" date="2019-07" db="EMBL/GenBank/DDBJ databases">
        <title>Whole genome shotgun sequence of Skermanella aerolata NBRC 106429.</title>
        <authorList>
            <person name="Hosoyama A."/>
            <person name="Uohara A."/>
            <person name="Ohji S."/>
            <person name="Ichikawa N."/>
        </authorList>
    </citation>
    <scope>NUCLEOTIDE SEQUENCE [LARGE SCALE GENOMIC DNA]</scope>
    <source>
        <strain evidence="2 3">NBRC 106429</strain>
    </source>
</reference>
<dbReference type="EMBL" id="BJYZ01000038">
    <property type="protein sequence ID" value="GEO42294.1"/>
    <property type="molecule type" value="Genomic_DNA"/>
</dbReference>
<feature type="chain" id="PRO_5022051187" description="Lipoprotein" evidence="1">
    <location>
        <begin position="18"/>
        <end position="188"/>
    </location>
</feature>
<name>A0A512E0P8_9PROT</name>
<protein>
    <recommendedName>
        <fullName evidence="4">Lipoprotein</fullName>
    </recommendedName>
</protein>
<keyword evidence="3" id="KW-1185">Reference proteome</keyword>
<evidence type="ECO:0000256" key="1">
    <source>
        <dbReference type="SAM" id="SignalP"/>
    </source>
</evidence>
<comment type="caution">
    <text evidence="2">The sequence shown here is derived from an EMBL/GenBank/DDBJ whole genome shotgun (WGS) entry which is preliminary data.</text>
</comment>
<dbReference type="OrthoDB" id="7365051at2"/>
<evidence type="ECO:0000313" key="2">
    <source>
        <dbReference type="EMBL" id="GEO42294.1"/>
    </source>
</evidence>
<accession>A0A512E0P8</accession>